<protein>
    <submittedName>
        <fullName evidence="2">Uncharacterized protein</fullName>
    </submittedName>
</protein>
<accession>A0A7Y7WGI3</accession>
<organism evidence="2 3">
    <name type="scientific">Pseudomonas gingeri</name>
    <dbReference type="NCBI Taxonomy" id="117681"/>
    <lineage>
        <taxon>Bacteria</taxon>
        <taxon>Pseudomonadati</taxon>
        <taxon>Pseudomonadota</taxon>
        <taxon>Gammaproteobacteria</taxon>
        <taxon>Pseudomonadales</taxon>
        <taxon>Pseudomonadaceae</taxon>
        <taxon>Pseudomonas</taxon>
    </lineage>
</organism>
<gene>
    <name evidence="2" type="ORF">HX829_21130</name>
</gene>
<keyword evidence="1" id="KW-1133">Transmembrane helix</keyword>
<comment type="caution">
    <text evidence="2">The sequence shown here is derived from an EMBL/GenBank/DDBJ whole genome shotgun (WGS) entry which is preliminary data.</text>
</comment>
<keyword evidence="1" id="KW-0812">Transmembrane</keyword>
<evidence type="ECO:0000313" key="2">
    <source>
        <dbReference type="EMBL" id="NWB48992.1"/>
    </source>
</evidence>
<dbReference type="RefSeq" id="WP_100942655.1">
    <property type="nucleotide sequence ID" value="NZ_JACAPU010000024.1"/>
</dbReference>
<evidence type="ECO:0000256" key="1">
    <source>
        <dbReference type="SAM" id="Phobius"/>
    </source>
</evidence>
<dbReference type="EMBL" id="JACAPU010000024">
    <property type="protein sequence ID" value="NWB48992.1"/>
    <property type="molecule type" value="Genomic_DNA"/>
</dbReference>
<sequence length="83" mass="9057">MGSPFRFSGLPSWAVLGLLSGLSLCLGFGFVVGLFHYGAARPSLVSEQLPVAPKGRWIAPFAAPTLWTTGEVIRPREQPRWVF</sequence>
<evidence type="ECO:0000313" key="3">
    <source>
        <dbReference type="Proteomes" id="UP000582981"/>
    </source>
</evidence>
<reference evidence="2 3" key="1">
    <citation type="submission" date="2020-04" db="EMBL/GenBank/DDBJ databases">
        <title>Molecular characterization of pseudomonads from Agaricus bisporus reveal novel blotch 2 pathogens in Western Europe.</title>
        <authorList>
            <person name="Taparia T."/>
            <person name="Krijger M."/>
            <person name="Haynes E."/>
            <person name="Elpinstone J.G."/>
            <person name="Noble R."/>
            <person name="Van Der Wolf J."/>
        </authorList>
    </citation>
    <scope>NUCLEOTIDE SEQUENCE [LARGE SCALE GENOMIC DNA]</scope>
    <source>
        <strain evidence="2 3">F1001</strain>
    </source>
</reference>
<feature type="transmembrane region" description="Helical" evidence="1">
    <location>
        <begin position="12"/>
        <end position="35"/>
    </location>
</feature>
<proteinExistence type="predicted"/>
<name>A0A7Y7WGI3_9PSED</name>
<dbReference type="AlphaFoldDB" id="A0A7Y7WGI3"/>
<dbReference type="Proteomes" id="UP000582981">
    <property type="component" value="Unassembled WGS sequence"/>
</dbReference>
<keyword evidence="1" id="KW-0472">Membrane</keyword>